<evidence type="ECO:0000256" key="1">
    <source>
        <dbReference type="PROSITE-ProRule" id="PRU00289"/>
    </source>
</evidence>
<feature type="compositionally biased region" description="Basic and acidic residues" evidence="2">
    <location>
        <begin position="559"/>
        <end position="569"/>
    </location>
</feature>
<dbReference type="Gene3D" id="3.40.50.300">
    <property type="entry name" value="P-loop containing nucleotide triphosphate hydrolases"/>
    <property type="match status" value="1"/>
</dbReference>
<dbReference type="NCBIfam" id="TIGR01643">
    <property type="entry name" value="YD_repeat_2x"/>
    <property type="match status" value="1"/>
</dbReference>
<keyword evidence="3" id="KW-0812">Transmembrane</keyword>
<feature type="compositionally biased region" description="Pro residues" evidence="2">
    <location>
        <begin position="609"/>
        <end position="628"/>
    </location>
</feature>
<name>A0A7J0CJ05_STRMI</name>
<evidence type="ECO:0000313" key="6">
    <source>
        <dbReference type="Proteomes" id="UP000498740"/>
    </source>
</evidence>
<dbReference type="InterPro" id="IPR027417">
    <property type="entry name" value="P-loop_NTPase"/>
</dbReference>
<dbReference type="InterPro" id="IPR002543">
    <property type="entry name" value="FtsK_dom"/>
</dbReference>
<sequence length="628" mass="68540">MARRPLPRILSSGSASITRSREIARTAADSATDVLHPLITILRGLRLLAVSGRQKWAATPKERRGPKLFLAAACVLAVALVPYGPILALITVMGAAAWKGRERTPVQTGPDEAESTRLRALYEALVPYFSVSEDPDPLFAHGGDWEKAFDGYTFDGDGRLTRLQVSYPAYFTDGEAAARSRIEQLLHTKSGRGREYRFDWDEEANRLVMTVPAPLSTSIAAQRFVTAPGETVLGFTDPDAVRRTVPVRDGDTTVDASPVVWRTGNRSTEPHLLAVGQPGSGTTTLIRSIAVQALQQGDVLVIDGSGTGEYGTLTGRTGVLAVESGLGGALATLEWAAHETERRLIFTNRARQGGHPVPEDVKRPLWILLDRPAVLGHLAAADGRTDPQELLQVPLRHGRAAGVTVVLADQFDALETLTETVRTHTRARVVLGPASREQITAVLGAEPNTTPPPEVPAGRGTRAWAPDRSCASRSRRPRTRTTTPRAMPSGGRSSMCCRSGRAPPRNRPRCPKDRPTPPRMPLPMPVTTRTRRRFPSPWRRWPRSPARSSRRPGRRRRSPRGEPERRDVVRAGSGPGGRLPARRRPRTPAPLRPRSCAVRRPPRPRRTAPAPPPPRAAPPPRRPPGRPP</sequence>
<feature type="transmembrane region" description="Helical" evidence="3">
    <location>
        <begin position="68"/>
        <end position="98"/>
    </location>
</feature>
<keyword evidence="1" id="KW-0067">ATP-binding</keyword>
<feature type="compositionally biased region" description="Low complexity" evidence="2">
    <location>
        <begin position="535"/>
        <end position="547"/>
    </location>
</feature>
<dbReference type="GO" id="GO:0005524">
    <property type="term" value="F:ATP binding"/>
    <property type="evidence" value="ECO:0007669"/>
    <property type="project" value="UniProtKB-UniRule"/>
</dbReference>
<feature type="compositionally biased region" description="Low complexity" evidence="2">
    <location>
        <begin position="480"/>
        <end position="501"/>
    </location>
</feature>
<feature type="region of interest" description="Disordered" evidence="2">
    <location>
        <begin position="445"/>
        <end position="628"/>
    </location>
</feature>
<evidence type="ECO:0000259" key="4">
    <source>
        <dbReference type="PROSITE" id="PS50901"/>
    </source>
</evidence>
<feature type="domain" description="FtsK" evidence="4">
    <location>
        <begin position="256"/>
        <end position="440"/>
    </location>
</feature>
<dbReference type="Proteomes" id="UP000498740">
    <property type="component" value="Unassembled WGS sequence"/>
</dbReference>
<gene>
    <name evidence="5" type="ORF">Smic_10320</name>
</gene>
<dbReference type="SUPFAM" id="SSF52540">
    <property type="entry name" value="P-loop containing nucleoside triphosphate hydrolases"/>
    <property type="match status" value="1"/>
</dbReference>
<feature type="binding site" evidence="1">
    <location>
        <begin position="276"/>
        <end position="283"/>
    </location>
    <ligand>
        <name>ATP</name>
        <dbReference type="ChEBI" id="CHEBI:30616"/>
    </ligand>
</feature>
<comment type="caution">
    <text evidence="5">The sequence shown here is derived from an EMBL/GenBank/DDBJ whole genome shotgun (WGS) entry which is preliminary data.</text>
</comment>
<dbReference type="PROSITE" id="PS50901">
    <property type="entry name" value="FTSK"/>
    <property type="match status" value="1"/>
</dbReference>
<reference evidence="5 6" key="1">
    <citation type="submission" date="2020-05" db="EMBL/GenBank/DDBJ databases">
        <title>Whole genome shotgun sequence of Streptomyces microflavus NBRC 13062.</title>
        <authorList>
            <person name="Komaki H."/>
            <person name="Tamura T."/>
        </authorList>
    </citation>
    <scope>NUCLEOTIDE SEQUENCE [LARGE SCALE GENOMIC DNA]</scope>
    <source>
        <strain evidence="5 6">NBRC 13062</strain>
    </source>
</reference>
<feature type="compositionally biased region" description="Basic residues" evidence="2">
    <location>
        <begin position="548"/>
        <end position="558"/>
    </location>
</feature>
<keyword evidence="1" id="KW-0547">Nucleotide-binding</keyword>
<keyword evidence="3" id="KW-0472">Membrane</keyword>
<evidence type="ECO:0000313" key="5">
    <source>
        <dbReference type="EMBL" id="GFN02476.1"/>
    </source>
</evidence>
<protein>
    <recommendedName>
        <fullName evidence="4">FtsK domain-containing protein</fullName>
    </recommendedName>
</protein>
<keyword evidence="3" id="KW-1133">Transmembrane helix</keyword>
<proteinExistence type="predicted"/>
<dbReference type="InterPro" id="IPR006530">
    <property type="entry name" value="YD"/>
</dbReference>
<accession>A0A7J0CJ05</accession>
<dbReference type="EMBL" id="BLWD01000001">
    <property type="protein sequence ID" value="GFN02476.1"/>
    <property type="molecule type" value="Genomic_DNA"/>
</dbReference>
<evidence type="ECO:0000256" key="3">
    <source>
        <dbReference type="SAM" id="Phobius"/>
    </source>
</evidence>
<evidence type="ECO:0000256" key="2">
    <source>
        <dbReference type="SAM" id="MobiDB-lite"/>
    </source>
</evidence>
<organism evidence="5 6">
    <name type="scientific">Streptomyces microflavus</name>
    <name type="common">Streptomyces lipmanii</name>
    <dbReference type="NCBI Taxonomy" id="1919"/>
    <lineage>
        <taxon>Bacteria</taxon>
        <taxon>Bacillati</taxon>
        <taxon>Actinomycetota</taxon>
        <taxon>Actinomycetes</taxon>
        <taxon>Kitasatosporales</taxon>
        <taxon>Streptomycetaceae</taxon>
        <taxon>Streptomyces</taxon>
    </lineage>
</organism>
<dbReference type="AlphaFoldDB" id="A0A7J0CJ05"/>
<dbReference type="GO" id="GO:0003677">
    <property type="term" value="F:DNA binding"/>
    <property type="evidence" value="ECO:0007669"/>
    <property type="project" value="InterPro"/>
</dbReference>